<dbReference type="InterPro" id="IPR016177">
    <property type="entry name" value="DNA-bd_dom_sf"/>
</dbReference>
<feature type="compositionally biased region" description="Polar residues" evidence="6">
    <location>
        <begin position="203"/>
        <end position="213"/>
    </location>
</feature>
<evidence type="ECO:0000256" key="2">
    <source>
        <dbReference type="ARBA" id="ARBA00023015"/>
    </source>
</evidence>
<dbReference type="PANTHER" id="PTHR31190">
    <property type="entry name" value="DNA-BINDING DOMAIN"/>
    <property type="match status" value="1"/>
</dbReference>
<dbReference type="GO" id="GO:0009873">
    <property type="term" value="P:ethylene-activated signaling pathway"/>
    <property type="evidence" value="ECO:0007669"/>
    <property type="project" value="InterPro"/>
</dbReference>
<dbReference type="InterPro" id="IPR001471">
    <property type="entry name" value="AP2/ERF_dom"/>
</dbReference>
<evidence type="ECO:0000313" key="8">
    <source>
        <dbReference type="EMBL" id="JAC61267.1"/>
    </source>
</evidence>
<evidence type="ECO:0000313" key="11">
    <source>
        <dbReference type="EMBL" id="JAC79622.1"/>
    </source>
</evidence>
<gene>
    <name evidence="11" type="primary">EREBP</name>
    <name evidence="11" type="ORF">TSPGSL018_12258</name>
    <name evidence="9" type="ORF">TSPGSL018_17870</name>
    <name evidence="8" type="ORF">TSPGSL018_26716</name>
    <name evidence="10" type="ORF">TSPGSL018_28588</name>
</gene>
<feature type="compositionally biased region" description="Polar residues" evidence="6">
    <location>
        <begin position="24"/>
        <end position="35"/>
    </location>
</feature>
<keyword evidence="2" id="KW-0805">Transcription regulation</keyword>
<evidence type="ECO:0000256" key="4">
    <source>
        <dbReference type="ARBA" id="ARBA00023163"/>
    </source>
</evidence>
<evidence type="ECO:0000313" key="9">
    <source>
        <dbReference type="EMBL" id="JAC64634.1"/>
    </source>
</evidence>
<reference evidence="11" key="1">
    <citation type="submission" date="2014-05" db="EMBL/GenBank/DDBJ databases">
        <title>The transcriptome of the halophilic microalga Tetraselmis sp. GSL018 isolated from the Great Salt Lake, Utah.</title>
        <authorList>
            <person name="Jinkerson R.E."/>
            <person name="D'Adamo S."/>
            <person name="Posewitz M.C."/>
        </authorList>
    </citation>
    <scope>NUCLEOTIDE SEQUENCE</scope>
    <source>
        <strain evidence="11">GSL018</strain>
    </source>
</reference>
<proteinExistence type="predicted"/>
<dbReference type="EMBL" id="GBEZ01022187">
    <property type="protein sequence ID" value="JAC64634.1"/>
    <property type="molecule type" value="Transcribed_RNA"/>
</dbReference>
<organism evidence="11">
    <name type="scientific">Tetraselmis sp. GSL018</name>
    <dbReference type="NCBI Taxonomy" id="582737"/>
    <lineage>
        <taxon>Eukaryota</taxon>
        <taxon>Viridiplantae</taxon>
        <taxon>Chlorophyta</taxon>
        <taxon>core chlorophytes</taxon>
        <taxon>Chlorodendrophyceae</taxon>
        <taxon>Chlorodendrales</taxon>
        <taxon>Chlorodendraceae</taxon>
        <taxon>Tetraselmis</taxon>
    </lineage>
</organism>
<evidence type="ECO:0000259" key="7">
    <source>
        <dbReference type="PROSITE" id="PS51032"/>
    </source>
</evidence>
<dbReference type="AlphaFoldDB" id="A0A061S3C0"/>
<evidence type="ECO:0000313" key="10">
    <source>
        <dbReference type="EMBL" id="JAC73548.1"/>
    </source>
</evidence>
<dbReference type="InterPro" id="IPR036955">
    <property type="entry name" value="AP2/ERF_dom_sf"/>
</dbReference>
<keyword evidence="5" id="KW-0539">Nucleus</keyword>
<dbReference type="EMBL" id="GBEZ01012325">
    <property type="protein sequence ID" value="JAC73548.1"/>
    <property type="molecule type" value="Transcribed_RNA"/>
</dbReference>
<dbReference type="CDD" id="cd00018">
    <property type="entry name" value="AP2"/>
    <property type="match status" value="1"/>
</dbReference>
<feature type="region of interest" description="Disordered" evidence="6">
    <location>
        <begin position="1"/>
        <end position="142"/>
    </location>
</feature>
<evidence type="ECO:0000256" key="1">
    <source>
        <dbReference type="ARBA" id="ARBA00004123"/>
    </source>
</evidence>
<evidence type="ECO:0000256" key="3">
    <source>
        <dbReference type="ARBA" id="ARBA00023125"/>
    </source>
</evidence>
<dbReference type="PRINTS" id="PR00367">
    <property type="entry name" value="ETHRSPELEMNT"/>
</dbReference>
<dbReference type="EMBL" id="GBEZ01025872">
    <property type="protein sequence ID" value="JAC61267.1"/>
    <property type="molecule type" value="Transcribed_RNA"/>
</dbReference>
<dbReference type="SMART" id="SM00380">
    <property type="entry name" value="AP2"/>
    <property type="match status" value="1"/>
</dbReference>
<dbReference type="GO" id="GO:0005634">
    <property type="term" value="C:nucleus"/>
    <property type="evidence" value="ECO:0007669"/>
    <property type="project" value="UniProtKB-SubCell"/>
</dbReference>
<feature type="compositionally biased region" description="Polar residues" evidence="6">
    <location>
        <begin position="105"/>
        <end position="117"/>
    </location>
</feature>
<keyword evidence="4" id="KW-0804">Transcription</keyword>
<feature type="compositionally biased region" description="Low complexity" evidence="6">
    <location>
        <begin position="87"/>
        <end position="103"/>
    </location>
</feature>
<comment type="subcellular location">
    <subcellularLocation>
        <location evidence="1">Nucleus</location>
    </subcellularLocation>
</comment>
<dbReference type="Gene3D" id="3.30.730.10">
    <property type="entry name" value="AP2/ERF domain"/>
    <property type="match status" value="1"/>
</dbReference>
<keyword evidence="3" id="KW-0238">DNA-binding</keyword>
<dbReference type="Pfam" id="PF00847">
    <property type="entry name" value="AP2"/>
    <property type="match status" value="1"/>
</dbReference>
<dbReference type="SUPFAM" id="SSF54171">
    <property type="entry name" value="DNA-binding domain"/>
    <property type="match status" value="1"/>
</dbReference>
<feature type="domain" description="AP2/ERF" evidence="7">
    <location>
        <begin position="139"/>
        <end position="196"/>
    </location>
</feature>
<evidence type="ECO:0000256" key="5">
    <source>
        <dbReference type="ARBA" id="ARBA00023242"/>
    </source>
</evidence>
<dbReference type="GO" id="GO:0003700">
    <property type="term" value="F:DNA-binding transcription factor activity"/>
    <property type="evidence" value="ECO:0007669"/>
    <property type="project" value="InterPro"/>
</dbReference>
<feature type="region of interest" description="Disordered" evidence="6">
    <location>
        <begin position="198"/>
        <end position="289"/>
    </location>
</feature>
<dbReference type="EMBL" id="GBEZ01005717">
    <property type="protein sequence ID" value="JAC79622.1"/>
    <property type="molecule type" value="Transcribed_RNA"/>
</dbReference>
<feature type="compositionally biased region" description="Basic and acidic residues" evidence="6">
    <location>
        <begin position="262"/>
        <end position="273"/>
    </location>
</feature>
<dbReference type="GO" id="GO:0003677">
    <property type="term" value="F:DNA binding"/>
    <property type="evidence" value="ECO:0007669"/>
    <property type="project" value="UniProtKB-KW"/>
</dbReference>
<protein>
    <submittedName>
        <fullName evidence="11">EREBP-like factor</fullName>
    </submittedName>
</protein>
<sequence length="396" mass="40989">MDHTMMTPESCNPLIASHPAPPSRSVTAGSASEVLSTPEDAKHNDSTSSLLSLQPSPEKASLPPGQGVLPNCDMREMLSQTVASVDPSTSSPSTESMSMPAPALLSSTGAANTTGTVKQDRKRKSPTSGEPKAKKTGKGYVGVRQRPWGKWAAEIRNPTIGQRVWLGTFDSAEEAARAYDEAARQIRGPSANCNFPLDADASGSYSPGQSSKLSAPKAAPRPAGRGAGKREPSGRKASQKGRAGAEQAGKAGDGPCTPTSSKEPRPVSRKQSDSDSEEPAETSLLPSGLPCWREAAAPTLEPMIPELGVAPGPDAGLGPLPTGGLFPAFPCDTILGTACSGDLSDVVLDATTTYEEVGGGMPFIPEFDLASDMLLDGFDLDCSFSTSLDCAFLVEA</sequence>
<dbReference type="PROSITE" id="PS51032">
    <property type="entry name" value="AP2_ERF"/>
    <property type="match status" value="1"/>
</dbReference>
<accession>A0A061S3C0</accession>
<evidence type="ECO:0000256" key="6">
    <source>
        <dbReference type="SAM" id="MobiDB-lite"/>
    </source>
</evidence>
<feature type="compositionally biased region" description="Low complexity" evidence="6">
    <location>
        <begin position="215"/>
        <end position="224"/>
    </location>
</feature>
<dbReference type="FunFam" id="3.30.730.10:FF:000001">
    <property type="entry name" value="Ethylene-responsive transcription factor 2"/>
    <property type="match status" value="1"/>
</dbReference>
<dbReference type="InterPro" id="IPR044808">
    <property type="entry name" value="ERF_plant"/>
</dbReference>
<name>A0A061S3C0_9CHLO</name>